<organism evidence="2 3">
    <name type="scientific">Xanthomonas arboricola</name>
    <dbReference type="NCBI Taxonomy" id="56448"/>
    <lineage>
        <taxon>Bacteria</taxon>
        <taxon>Pseudomonadati</taxon>
        <taxon>Pseudomonadota</taxon>
        <taxon>Gammaproteobacteria</taxon>
        <taxon>Lysobacterales</taxon>
        <taxon>Lysobacteraceae</taxon>
        <taxon>Xanthomonas</taxon>
    </lineage>
</organism>
<sequence>MFDERAVQTAKYWEALQSLRAPSGLRESEFEQFALVVIGLICLAQSYGPWPEEVTDRARENFEALRAAASYRDESRFRKTWFDACDILARISRTTSEADIPREVSSCQTFDGIIGMLDRFEKAWGYSREFLLDSFDEVFHRVISRLTVTGYRSGDTAAALAAHLSAGVHRISEYFATTGEFAVLRRTHLNLETSARIGVIDRLNFFVGLRLGLHGIDSEDHSPREDDLASFVGHRFLLVDHPRRNSTKQPPHSPKWADHQTSLQALDHLLQNWSTFGVSLIVVPGADRSAGGWRNDLREHLVSSGRLLAVIDLPRDRRHSSHKQVSAWLLGERGIPSDHVVMVDAKGLVGRGELRDTSLLMAFVAAIVSLAATGAWPSSILPRSQFRSDDVEAMLEAYFKDGYRDVEGVCRRVHVDEITQKSYKLVASIYIEGAGETRRKTVMPLLNSAPVLEALRQGRDQGTRIYVIGNNGEGKSILLGDLADRLVKEGQRVVGISFGLTDRFPFERPKHDGQQFIYVGARTSEHSIALGRTSADVNRMVREIHVNAKRLKVFDAVVRHLGFGERRYLVPSGLNSFSDDDREHYADLQQLTESSEDNVRILQQADAKRCELGLMRQESQRSITTFSELSSGEQQLLILALKLTAYAGDSTVILIDEPELSLHVSWQRAIPVMLEIVGSRMGCSMVVATHSPVVVASAIHRDDQCFVARRQGLTELGVHQRRSVETALFDGFRTYTANNRQVHERCAAMVSQAILRLNARSPVQDGNLPSLKSLHEELELMEQVIRSADSAQLSHAREDRELVGRTRAAIDELAAIERGDAI</sequence>
<dbReference type="InterPro" id="IPR003439">
    <property type="entry name" value="ABC_transporter-like_ATP-bd"/>
</dbReference>
<dbReference type="SUPFAM" id="SSF52540">
    <property type="entry name" value="P-loop containing nucleoside triphosphate hydrolases"/>
    <property type="match status" value="1"/>
</dbReference>
<dbReference type="PANTHER" id="PTHR43581:SF2">
    <property type="entry name" value="EXCINUCLEASE ATPASE SUBUNIT"/>
    <property type="match status" value="1"/>
</dbReference>
<dbReference type="RefSeq" id="WP_228600033.1">
    <property type="nucleotide sequence ID" value="NZ_HG992337.1"/>
</dbReference>
<dbReference type="InterPro" id="IPR003959">
    <property type="entry name" value="ATPase_AAA_core"/>
</dbReference>
<dbReference type="GO" id="GO:0005524">
    <property type="term" value="F:ATP binding"/>
    <property type="evidence" value="ECO:0007669"/>
    <property type="project" value="InterPro"/>
</dbReference>
<dbReference type="Pfam" id="PF13304">
    <property type="entry name" value="AAA_21"/>
    <property type="match status" value="1"/>
</dbReference>
<dbReference type="Gene3D" id="3.40.50.150">
    <property type="entry name" value="Vaccinia Virus protein VP39"/>
    <property type="match status" value="1"/>
</dbReference>
<accession>A0AAU9I5T2</accession>
<dbReference type="CDD" id="cd00267">
    <property type="entry name" value="ABC_ATPase"/>
    <property type="match status" value="1"/>
</dbReference>
<reference evidence="2 3" key="1">
    <citation type="submission" date="2021-02" db="EMBL/GenBank/DDBJ databases">
        <authorList>
            <person name="Pothier F. J."/>
        </authorList>
    </citation>
    <scope>NUCLEOTIDE SEQUENCE [LARGE SCALE GENOMIC DNA]</scope>
    <source>
        <strain evidence="2 3">1314c</strain>
    </source>
</reference>
<dbReference type="EMBL" id="HG992337">
    <property type="protein sequence ID" value="CAE6827627.1"/>
    <property type="molecule type" value="Genomic_DNA"/>
</dbReference>
<dbReference type="EMBL" id="HG992337">
    <property type="protein sequence ID" value="CAE6827638.1"/>
    <property type="molecule type" value="Genomic_DNA"/>
</dbReference>
<evidence type="ECO:0000313" key="3">
    <source>
        <dbReference type="Proteomes" id="UP000835242"/>
    </source>
</evidence>
<dbReference type="PANTHER" id="PTHR43581">
    <property type="entry name" value="ATP/GTP PHOSPHATASE"/>
    <property type="match status" value="1"/>
</dbReference>
<dbReference type="InterPro" id="IPR029063">
    <property type="entry name" value="SAM-dependent_MTases_sf"/>
</dbReference>
<name>A0AAU9I5T2_9XANT</name>
<dbReference type="InterPro" id="IPR027417">
    <property type="entry name" value="P-loop_NTPase"/>
</dbReference>
<proteinExistence type="predicted"/>
<gene>
    <name evidence="2" type="ORF">XA1314C_34970</name>
</gene>
<protein>
    <recommendedName>
        <fullName evidence="1">ABC transporter domain-containing protein</fullName>
    </recommendedName>
</protein>
<dbReference type="SUPFAM" id="SSF53335">
    <property type="entry name" value="S-adenosyl-L-methionine-dependent methyltransferases"/>
    <property type="match status" value="1"/>
</dbReference>
<evidence type="ECO:0000259" key="1">
    <source>
        <dbReference type="PROSITE" id="PS50893"/>
    </source>
</evidence>
<feature type="domain" description="ABC transporter" evidence="1">
    <location>
        <begin position="437"/>
        <end position="735"/>
    </location>
</feature>
<evidence type="ECO:0000313" key="2">
    <source>
        <dbReference type="EMBL" id="CAE6827627.1"/>
    </source>
</evidence>
<dbReference type="AlphaFoldDB" id="A0AAU9I5T2"/>
<dbReference type="InterPro" id="IPR051396">
    <property type="entry name" value="Bact_Antivir_Def_Nuclease"/>
</dbReference>
<dbReference type="PROSITE" id="PS50893">
    <property type="entry name" value="ABC_TRANSPORTER_2"/>
    <property type="match status" value="1"/>
</dbReference>
<dbReference type="GO" id="GO:0016887">
    <property type="term" value="F:ATP hydrolysis activity"/>
    <property type="evidence" value="ECO:0007669"/>
    <property type="project" value="InterPro"/>
</dbReference>
<dbReference type="Gene3D" id="3.40.50.300">
    <property type="entry name" value="P-loop containing nucleotide triphosphate hydrolases"/>
    <property type="match status" value="1"/>
</dbReference>
<dbReference type="Proteomes" id="UP000835242">
    <property type="component" value="Chromosome"/>
</dbReference>